<name>A0A371G4B0_MUCPR</name>
<dbReference type="AlphaFoldDB" id="A0A371G4B0"/>
<comment type="caution">
    <text evidence="1">The sequence shown here is derived from an EMBL/GenBank/DDBJ whole genome shotgun (WGS) entry which is preliminary data.</text>
</comment>
<proteinExistence type="predicted"/>
<gene>
    <name evidence="1" type="ORF">CR513_33492</name>
</gene>
<feature type="non-terminal residue" evidence="1">
    <location>
        <position position="1"/>
    </location>
</feature>
<accession>A0A371G4B0</accession>
<organism evidence="1 2">
    <name type="scientific">Mucuna pruriens</name>
    <name type="common">Velvet bean</name>
    <name type="synonym">Dolichos pruriens</name>
    <dbReference type="NCBI Taxonomy" id="157652"/>
    <lineage>
        <taxon>Eukaryota</taxon>
        <taxon>Viridiplantae</taxon>
        <taxon>Streptophyta</taxon>
        <taxon>Embryophyta</taxon>
        <taxon>Tracheophyta</taxon>
        <taxon>Spermatophyta</taxon>
        <taxon>Magnoliopsida</taxon>
        <taxon>eudicotyledons</taxon>
        <taxon>Gunneridae</taxon>
        <taxon>Pentapetalae</taxon>
        <taxon>rosids</taxon>
        <taxon>fabids</taxon>
        <taxon>Fabales</taxon>
        <taxon>Fabaceae</taxon>
        <taxon>Papilionoideae</taxon>
        <taxon>50 kb inversion clade</taxon>
        <taxon>NPAAA clade</taxon>
        <taxon>indigoferoid/millettioid clade</taxon>
        <taxon>Phaseoleae</taxon>
        <taxon>Mucuna</taxon>
    </lineage>
</organism>
<dbReference type="Proteomes" id="UP000257109">
    <property type="component" value="Unassembled WGS sequence"/>
</dbReference>
<protein>
    <submittedName>
        <fullName evidence="1">Uncharacterized protein</fullName>
    </submittedName>
</protein>
<keyword evidence="2" id="KW-1185">Reference proteome</keyword>
<sequence length="161" mass="18669">MEDETSGKGSTLILGRPFLMIARTKIDVHAGTLSMEFRDTLSRSVNKASLLYSPPIELKSLPDHLKYTYLDNDQQFPIIITNNLHREQEEKLLQHKKVIGWRLSDLLGINPSICMHKILMEEETCPIRKQQRRLNPTILDVVKKEVMKLLTIRIIYPFLDS</sequence>
<evidence type="ECO:0000313" key="1">
    <source>
        <dbReference type="EMBL" id="RDX85347.1"/>
    </source>
</evidence>
<reference evidence="1" key="1">
    <citation type="submission" date="2018-05" db="EMBL/GenBank/DDBJ databases">
        <title>Draft genome of Mucuna pruriens seed.</title>
        <authorList>
            <person name="Nnadi N.E."/>
            <person name="Vos R."/>
            <person name="Hasami M.H."/>
            <person name="Devisetty U.K."/>
            <person name="Aguiy J.C."/>
        </authorList>
    </citation>
    <scope>NUCLEOTIDE SEQUENCE [LARGE SCALE GENOMIC DNA]</scope>
    <source>
        <strain evidence="1">JCA_2017</strain>
    </source>
</reference>
<evidence type="ECO:0000313" key="2">
    <source>
        <dbReference type="Proteomes" id="UP000257109"/>
    </source>
</evidence>
<dbReference type="Gene3D" id="3.10.10.10">
    <property type="entry name" value="HIV Type 1 Reverse Transcriptase, subunit A, domain 1"/>
    <property type="match status" value="1"/>
</dbReference>
<dbReference type="OrthoDB" id="778454at2759"/>
<dbReference type="EMBL" id="QJKJ01006819">
    <property type="protein sequence ID" value="RDX85347.1"/>
    <property type="molecule type" value="Genomic_DNA"/>
</dbReference>